<evidence type="ECO:0000259" key="1">
    <source>
        <dbReference type="SMART" id="SM00470"/>
    </source>
</evidence>
<organism evidence="2 3">
    <name type="scientific">Jingyaoa shaoxingensis</name>
    <dbReference type="NCBI Taxonomy" id="2763671"/>
    <lineage>
        <taxon>Bacteria</taxon>
        <taxon>Bacillati</taxon>
        <taxon>Bacillota</taxon>
        <taxon>Clostridia</taxon>
        <taxon>Lachnospirales</taxon>
        <taxon>Lachnospiraceae</taxon>
        <taxon>Jingyaoa</taxon>
    </lineage>
</organism>
<dbReference type="SMART" id="SM00470">
    <property type="entry name" value="ParB"/>
    <property type="match status" value="1"/>
</dbReference>
<feature type="domain" description="ParB-like N-terminal" evidence="1">
    <location>
        <begin position="5"/>
        <end position="92"/>
    </location>
</feature>
<dbReference type="Proteomes" id="UP000657421">
    <property type="component" value="Unassembled WGS sequence"/>
</dbReference>
<protein>
    <submittedName>
        <fullName evidence="2">ParB N-terminal domain-containing protein</fullName>
    </submittedName>
</protein>
<dbReference type="EMBL" id="JACRSZ010000011">
    <property type="protein sequence ID" value="MBC8573681.1"/>
    <property type="molecule type" value="Genomic_DNA"/>
</dbReference>
<reference evidence="2 3" key="1">
    <citation type="submission" date="2020-08" db="EMBL/GenBank/DDBJ databases">
        <title>Genome public.</title>
        <authorList>
            <person name="Liu C."/>
            <person name="Sun Q."/>
        </authorList>
    </citation>
    <scope>NUCLEOTIDE SEQUENCE [LARGE SCALE GENOMIC DNA]</scope>
    <source>
        <strain evidence="2 3">NSJ-46</strain>
    </source>
</reference>
<comment type="caution">
    <text evidence="2">The sequence shown here is derived from an EMBL/GenBank/DDBJ whole genome shotgun (WGS) entry which is preliminary data.</text>
</comment>
<gene>
    <name evidence="2" type="ORF">H8716_11395</name>
</gene>
<dbReference type="RefSeq" id="WP_249308970.1">
    <property type="nucleotide sequence ID" value="NZ_JACRSZ010000011.1"/>
</dbReference>
<dbReference type="Gene3D" id="3.40.50.150">
    <property type="entry name" value="Vaccinia Virus protein VP39"/>
    <property type="match status" value="1"/>
</dbReference>
<name>A0ABR7NBA2_9FIRM</name>
<evidence type="ECO:0000313" key="3">
    <source>
        <dbReference type="Proteomes" id="UP000657421"/>
    </source>
</evidence>
<dbReference type="Pfam" id="PF02195">
    <property type="entry name" value="ParB_N"/>
    <property type="match status" value="1"/>
</dbReference>
<keyword evidence="3" id="KW-1185">Reference proteome</keyword>
<dbReference type="SUPFAM" id="SSF110849">
    <property type="entry name" value="ParB/Sulfiredoxin"/>
    <property type="match status" value="1"/>
</dbReference>
<dbReference type="InterPro" id="IPR036086">
    <property type="entry name" value="ParB/Sulfiredoxin_sf"/>
</dbReference>
<accession>A0ABR7NBA2</accession>
<evidence type="ECO:0000313" key="2">
    <source>
        <dbReference type="EMBL" id="MBC8573681.1"/>
    </source>
</evidence>
<dbReference type="InterPro" id="IPR029063">
    <property type="entry name" value="SAM-dependent_MTases_sf"/>
</dbReference>
<sequence>MRFIENYPIDQITPADYNPRKIKENAFEKLQESLLKFGVCKAVIANLDGTIVAGHQRTKAMKAVGINHCPIFILEKNVSLQDEIKFNLMHNSVETETAKMRIDNAADIPFGFTLVKNEHLETVHKGKGSIIKEISRLISKYGDYGNIIVDEDGNVIHNADYAYCCKLLGNDVVVYKMHNEHVREFLMYLGIDYGEYNYETLGIKPYVQTHCQMSRNGSSIKSTLYENFVIPSLTKSDRLVDFGAGKCFYSKNLRQKGYDTHWYEPFYKTEGTEKLNVSEVVRMIKALNRDIKEKGLYNVVVLDSVINSITSNDYEDWVLTCCNALMSQDGTFFTGTRNLQVVQDRGNLETSSDSVRYIEFLDKDNFSATFRKGTWTMQKFHDKESLTRTLKRYFEDVQVVDKGATQIWAVCRKPKDLGKERYEKALDIEFNLEYPGGYRHNQHERLVETILSYH</sequence>
<proteinExistence type="predicted"/>
<dbReference type="InterPro" id="IPR003115">
    <property type="entry name" value="ParB_N"/>
</dbReference>
<dbReference type="Gene3D" id="3.90.1530.10">
    <property type="entry name" value="Conserved hypothetical protein from pyrococcus furiosus pfu- 392566-001, ParB domain"/>
    <property type="match status" value="1"/>
</dbReference>